<organism evidence="1 2">
    <name type="scientific">Phrynocephalus forsythii</name>
    <dbReference type="NCBI Taxonomy" id="171643"/>
    <lineage>
        <taxon>Eukaryota</taxon>
        <taxon>Metazoa</taxon>
        <taxon>Chordata</taxon>
        <taxon>Craniata</taxon>
        <taxon>Vertebrata</taxon>
        <taxon>Euteleostomi</taxon>
        <taxon>Lepidosauria</taxon>
        <taxon>Squamata</taxon>
        <taxon>Bifurcata</taxon>
        <taxon>Unidentata</taxon>
        <taxon>Episquamata</taxon>
        <taxon>Toxicofera</taxon>
        <taxon>Iguania</taxon>
        <taxon>Acrodonta</taxon>
        <taxon>Agamidae</taxon>
        <taxon>Agaminae</taxon>
        <taxon>Phrynocephalus</taxon>
    </lineage>
</organism>
<sequence>GRNDTSKRNYREITPEFGALGEKLKDFVVQIVFSPTLQILRRRLERKKIEKITGYKSGANVKYLDSGNMGYTFWKKDSWQEMACTLKGLGR</sequence>
<comment type="caution">
    <text evidence="1">The sequence shown here is derived from an EMBL/GenBank/DDBJ whole genome shotgun (WGS) entry which is preliminary data.</text>
</comment>
<feature type="non-terminal residue" evidence="1">
    <location>
        <position position="91"/>
    </location>
</feature>
<keyword evidence="2" id="KW-1185">Reference proteome</keyword>
<dbReference type="OrthoDB" id="1100386at2759"/>
<evidence type="ECO:0000313" key="1">
    <source>
        <dbReference type="EMBL" id="KAJ7317854.1"/>
    </source>
</evidence>
<dbReference type="AlphaFoldDB" id="A0A9Q0XKU3"/>
<reference evidence="1" key="1">
    <citation type="journal article" date="2023" name="DNA Res.">
        <title>Chromosome-level genome assembly of Phrynocephalus forsythii using third-generation DNA sequencing and Hi-C analysis.</title>
        <authorList>
            <person name="Qi Y."/>
            <person name="Zhao W."/>
            <person name="Zhao Y."/>
            <person name="Niu C."/>
            <person name="Cao S."/>
            <person name="Zhang Y."/>
        </authorList>
    </citation>
    <scope>NUCLEOTIDE SEQUENCE</scope>
    <source>
        <tissue evidence="1">Muscle</tissue>
    </source>
</reference>
<dbReference type="Proteomes" id="UP001142489">
    <property type="component" value="Unassembled WGS sequence"/>
</dbReference>
<feature type="non-terminal residue" evidence="1">
    <location>
        <position position="1"/>
    </location>
</feature>
<evidence type="ECO:0000313" key="2">
    <source>
        <dbReference type="Proteomes" id="UP001142489"/>
    </source>
</evidence>
<gene>
    <name evidence="1" type="ORF">JRQ81_004016</name>
</gene>
<protein>
    <submittedName>
        <fullName evidence="1">Uncharacterized protein</fullName>
    </submittedName>
</protein>
<accession>A0A9Q0XKU3</accession>
<proteinExistence type="predicted"/>
<dbReference type="EMBL" id="JAPFRF010000011">
    <property type="protein sequence ID" value="KAJ7317854.1"/>
    <property type="molecule type" value="Genomic_DNA"/>
</dbReference>
<name>A0A9Q0XKU3_9SAUR</name>